<gene>
    <name evidence="2" type="ORF">E2C01_049186</name>
</gene>
<evidence type="ECO:0000313" key="3">
    <source>
        <dbReference type="Proteomes" id="UP000324222"/>
    </source>
</evidence>
<evidence type="ECO:0000256" key="1">
    <source>
        <dbReference type="SAM" id="MobiDB-lite"/>
    </source>
</evidence>
<keyword evidence="3" id="KW-1185">Reference proteome</keyword>
<organism evidence="2 3">
    <name type="scientific">Portunus trituberculatus</name>
    <name type="common">Swimming crab</name>
    <name type="synonym">Neptunus trituberculatus</name>
    <dbReference type="NCBI Taxonomy" id="210409"/>
    <lineage>
        <taxon>Eukaryota</taxon>
        <taxon>Metazoa</taxon>
        <taxon>Ecdysozoa</taxon>
        <taxon>Arthropoda</taxon>
        <taxon>Crustacea</taxon>
        <taxon>Multicrustacea</taxon>
        <taxon>Malacostraca</taxon>
        <taxon>Eumalacostraca</taxon>
        <taxon>Eucarida</taxon>
        <taxon>Decapoda</taxon>
        <taxon>Pleocyemata</taxon>
        <taxon>Brachyura</taxon>
        <taxon>Eubrachyura</taxon>
        <taxon>Portunoidea</taxon>
        <taxon>Portunidae</taxon>
        <taxon>Portuninae</taxon>
        <taxon>Portunus</taxon>
    </lineage>
</organism>
<comment type="caution">
    <text evidence="2">The sequence shown here is derived from an EMBL/GenBank/DDBJ whole genome shotgun (WGS) entry which is preliminary data.</text>
</comment>
<name>A0A5B7GFD5_PORTR</name>
<proteinExistence type="predicted"/>
<sequence>MDVPVKYSRGPPEEYTHHKLSSTKHIRTHQVNTHLIETHLPSTVHLPPLATPSPVWAASEAYTHSQYRGIDAHTTYPTLCTLPLTTPPSASLNQSHITTFAGRARTGQDWGGLGVRDA</sequence>
<protein>
    <submittedName>
        <fullName evidence="2">Uncharacterized protein</fullName>
    </submittedName>
</protein>
<feature type="region of interest" description="Disordered" evidence="1">
    <location>
        <begin position="1"/>
        <end position="24"/>
    </location>
</feature>
<dbReference type="AlphaFoldDB" id="A0A5B7GFD5"/>
<accession>A0A5B7GFD5</accession>
<dbReference type="Proteomes" id="UP000324222">
    <property type="component" value="Unassembled WGS sequence"/>
</dbReference>
<dbReference type="EMBL" id="VSRR010013017">
    <property type="protein sequence ID" value="MPC55254.1"/>
    <property type="molecule type" value="Genomic_DNA"/>
</dbReference>
<evidence type="ECO:0000313" key="2">
    <source>
        <dbReference type="EMBL" id="MPC55254.1"/>
    </source>
</evidence>
<reference evidence="2 3" key="1">
    <citation type="submission" date="2019-05" db="EMBL/GenBank/DDBJ databases">
        <title>Another draft genome of Portunus trituberculatus and its Hox gene families provides insights of decapod evolution.</title>
        <authorList>
            <person name="Jeong J.-H."/>
            <person name="Song I."/>
            <person name="Kim S."/>
            <person name="Choi T."/>
            <person name="Kim D."/>
            <person name="Ryu S."/>
            <person name="Kim W."/>
        </authorList>
    </citation>
    <scope>NUCLEOTIDE SEQUENCE [LARGE SCALE GENOMIC DNA]</scope>
    <source>
        <tissue evidence="2">Muscle</tissue>
    </source>
</reference>